<dbReference type="AlphaFoldDB" id="A0AAW7MJR5"/>
<evidence type="ECO:0000313" key="3">
    <source>
        <dbReference type="Proteomes" id="UP001172788"/>
    </source>
</evidence>
<dbReference type="RefSeq" id="WP_301233931.1">
    <property type="nucleotide sequence ID" value="NZ_QAIC01000032.1"/>
</dbReference>
<gene>
    <name evidence="1" type="ORF">DBA34_06470</name>
    <name evidence="2" type="ORF">DBB29_03900</name>
</gene>
<evidence type="ECO:0000313" key="4">
    <source>
        <dbReference type="Proteomes" id="UP001172791"/>
    </source>
</evidence>
<sequence length="105" mass="11160">MKEVITLDTPIQRGETAIAEVEVKRPGAGQLRGVSLYELGQMQVDALIKVLPRITTPTLTELDVARLDPADLMLFGLTVVGFLTPKSAKADASLEASTTPSPTSP</sequence>
<dbReference type="InterPro" id="IPR019289">
    <property type="entry name" value="Phage_tail_E/E"/>
</dbReference>
<comment type="caution">
    <text evidence="1">The sequence shown here is derived from an EMBL/GenBank/DDBJ whole genome shotgun (WGS) entry which is preliminary data.</text>
</comment>
<dbReference type="Proteomes" id="UP001172788">
    <property type="component" value="Unassembled WGS sequence"/>
</dbReference>
<evidence type="ECO:0000313" key="1">
    <source>
        <dbReference type="EMBL" id="MDN4572900.1"/>
    </source>
</evidence>
<dbReference type="EMBL" id="QAIC01000032">
    <property type="protein sequence ID" value="MDN4572900.1"/>
    <property type="molecule type" value="Genomic_DNA"/>
</dbReference>
<protein>
    <submittedName>
        <fullName evidence="1">Phage tail assembly protein</fullName>
    </submittedName>
</protein>
<keyword evidence="3" id="KW-1185">Reference proteome</keyword>
<reference evidence="1" key="1">
    <citation type="submission" date="2018-04" db="EMBL/GenBank/DDBJ databases">
        <authorList>
            <person name="Jy Z."/>
        </authorList>
    </citation>
    <scope>NUCLEOTIDE SEQUENCE</scope>
    <source>
        <strain evidence="2">AS13</strain>
        <strain evidence="1">LA18</strain>
    </source>
</reference>
<name>A0AAW7MJR5_9BURK</name>
<organism evidence="1 4">
    <name type="scientific">Pandoraea cepalis</name>
    <dbReference type="NCBI Taxonomy" id="2508294"/>
    <lineage>
        <taxon>Bacteria</taxon>
        <taxon>Pseudomonadati</taxon>
        <taxon>Pseudomonadota</taxon>
        <taxon>Betaproteobacteria</taxon>
        <taxon>Burkholderiales</taxon>
        <taxon>Burkholderiaceae</taxon>
        <taxon>Pandoraea</taxon>
    </lineage>
</organism>
<evidence type="ECO:0000313" key="2">
    <source>
        <dbReference type="EMBL" id="MDN4577263.1"/>
    </source>
</evidence>
<dbReference type="Pfam" id="PF10109">
    <property type="entry name" value="Phage_TAC_7"/>
    <property type="match status" value="1"/>
</dbReference>
<accession>A0AAW7MJR5</accession>
<proteinExistence type="predicted"/>
<dbReference type="Proteomes" id="UP001172791">
    <property type="component" value="Unassembled WGS sequence"/>
</dbReference>
<dbReference type="EMBL" id="QAID01000030">
    <property type="protein sequence ID" value="MDN4577263.1"/>
    <property type="molecule type" value="Genomic_DNA"/>
</dbReference>